<sequence>MTRIAYLVSSATEITMADGTAHPTGYFAEEAIKPFESFTAAGFDVAVITPDGKKPTADPYGLNWYFHYPEEDKDYLHSVVRTFSHDVDDIRFTLHQNTELGLAASRRIAAALEGKGMTPAQAHDQVSKAAKIAWRHDRHLADVMVEDGLTAGLSPVEIHQAVAAQRAASEELVGERKARLDEIDGFNNPLDLRSLGDDELAGFDAVFAPGGHGPMVDLADNPDVGRLLVALHEKRAPIASLCHGPALMLSAPERADGQWLFDGYRMTCFTDEEENQTEPGLLGLPWYVDTALMNAGAVFDDGPSAWASHVVVDRHVITGQNPGSTEAAAAAVIAALKAAPSAKAA</sequence>
<dbReference type="GO" id="GO:0019172">
    <property type="term" value="F:glyoxalase III activity"/>
    <property type="evidence" value="ECO:0007669"/>
    <property type="project" value="TreeGrafter"/>
</dbReference>
<protein>
    <submittedName>
        <fullName evidence="3">Putative intracellular protease/amidase</fullName>
    </submittedName>
</protein>
<dbReference type="Gene3D" id="1.10.40.30">
    <property type="entry name" value="Fumarase/aspartase (C-terminal domain)"/>
    <property type="match status" value="1"/>
</dbReference>
<proteinExistence type="predicted"/>
<evidence type="ECO:0000259" key="2">
    <source>
        <dbReference type="Pfam" id="PF01965"/>
    </source>
</evidence>
<evidence type="ECO:0000313" key="4">
    <source>
        <dbReference type="Proteomes" id="UP000183407"/>
    </source>
</evidence>
<dbReference type="EMBL" id="FNTL01000002">
    <property type="protein sequence ID" value="SEB37659.1"/>
    <property type="molecule type" value="Genomic_DNA"/>
</dbReference>
<dbReference type="RefSeq" id="WP_073358015.1">
    <property type="nucleotide sequence ID" value="NZ_FNTL01000002.1"/>
</dbReference>
<dbReference type="OrthoDB" id="9792284at2"/>
<dbReference type="AlphaFoldDB" id="A0A1H4IUC4"/>
<dbReference type="SUPFAM" id="SSF48557">
    <property type="entry name" value="L-aspartase-like"/>
    <property type="match status" value="1"/>
</dbReference>
<dbReference type="InterPro" id="IPR050325">
    <property type="entry name" value="Prot/Nucl_acid_deglycase"/>
</dbReference>
<dbReference type="GO" id="GO:0005737">
    <property type="term" value="C:cytoplasm"/>
    <property type="evidence" value="ECO:0007669"/>
    <property type="project" value="TreeGrafter"/>
</dbReference>
<accession>A0A1H4IUC4</accession>
<dbReference type="CDD" id="cd03141">
    <property type="entry name" value="GATase1_Hsp31_like"/>
    <property type="match status" value="1"/>
</dbReference>
<keyword evidence="3" id="KW-0645">Protease</keyword>
<reference evidence="4" key="1">
    <citation type="submission" date="2016-10" db="EMBL/GenBank/DDBJ databases">
        <authorList>
            <person name="Varghese N."/>
        </authorList>
    </citation>
    <scope>NUCLEOTIDE SEQUENCE [LARGE SCALE GENOMIC DNA]</scope>
    <source>
        <strain evidence="4">DSM 44719</strain>
    </source>
</reference>
<name>A0A1H4IUC4_RHOJO</name>
<dbReference type="GO" id="GO:0006508">
    <property type="term" value="P:proteolysis"/>
    <property type="evidence" value="ECO:0007669"/>
    <property type="project" value="UniProtKB-KW"/>
</dbReference>
<gene>
    <name evidence="3" type="ORF">SAMN04490220_0530</name>
</gene>
<feature type="domain" description="DJ-1/PfpI" evidence="2">
    <location>
        <begin position="176"/>
        <end position="333"/>
    </location>
</feature>
<evidence type="ECO:0000256" key="1">
    <source>
        <dbReference type="ARBA" id="ARBA00023239"/>
    </source>
</evidence>
<dbReference type="PANTHER" id="PTHR48094:SF22">
    <property type="entry name" value="DJ-1_PFPI DOMAIN-CONTAINING PROTEIN"/>
    <property type="match status" value="1"/>
</dbReference>
<dbReference type="InterPro" id="IPR029062">
    <property type="entry name" value="Class_I_gatase-like"/>
</dbReference>
<dbReference type="GO" id="GO:0008233">
    <property type="term" value="F:peptidase activity"/>
    <property type="evidence" value="ECO:0007669"/>
    <property type="project" value="UniProtKB-KW"/>
</dbReference>
<dbReference type="Proteomes" id="UP000183407">
    <property type="component" value="Unassembled WGS sequence"/>
</dbReference>
<dbReference type="PANTHER" id="PTHR48094">
    <property type="entry name" value="PROTEIN/NUCLEIC ACID DEGLYCASE DJ-1-RELATED"/>
    <property type="match status" value="1"/>
</dbReference>
<organism evidence="3 4">
    <name type="scientific">Rhodococcus jostii</name>
    <dbReference type="NCBI Taxonomy" id="132919"/>
    <lineage>
        <taxon>Bacteria</taxon>
        <taxon>Bacillati</taxon>
        <taxon>Actinomycetota</taxon>
        <taxon>Actinomycetes</taxon>
        <taxon>Mycobacteriales</taxon>
        <taxon>Nocardiaceae</taxon>
        <taxon>Rhodococcus</taxon>
    </lineage>
</organism>
<keyword evidence="3" id="KW-0378">Hydrolase</keyword>
<dbReference type="SUPFAM" id="SSF52317">
    <property type="entry name" value="Class I glutamine amidotransferase-like"/>
    <property type="match status" value="2"/>
</dbReference>
<dbReference type="Pfam" id="PF01965">
    <property type="entry name" value="DJ-1_PfpI"/>
    <property type="match status" value="1"/>
</dbReference>
<dbReference type="InterPro" id="IPR002818">
    <property type="entry name" value="DJ-1/PfpI"/>
</dbReference>
<dbReference type="Gene3D" id="3.40.50.880">
    <property type="match status" value="1"/>
</dbReference>
<keyword evidence="1" id="KW-0456">Lyase</keyword>
<dbReference type="GO" id="GO:0019243">
    <property type="term" value="P:methylglyoxal catabolic process to D-lactate via S-lactoyl-glutathione"/>
    <property type="evidence" value="ECO:0007669"/>
    <property type="project" value="TreeGrafter"/>
</dbReference>
<evidence type="ECO:0000313" key="3">
    <source>
        <dbReference type="EMBL" id="SEB37659.1"/>
    </source>
</evidence>
<dbReference type="InterPro" id="IPR008948">
    <property type="entry name" value="L-Aspartase-like"/>
</dbReference>